<evidence type="ECO:0000256" key="5">
    <source>
        <dbReference type="ARBA" id="ARBA00022701"/>
    </source>
</evidence>
<protein>
    <recommendedName>
        <fullName evidence="3">Centrosomal protein of 162 kDa</fullName>
    </recommendedName>
</protein>
<reference evidence="11" key="2">
    <citation type="submission" date="2025-08" db="UniProtKB">
        <authorList>
            <consortium name="Ensembl"/>
        </authorList>
    </citation>
    <scope>IDENTIFICATION</scope>
</reference>
<evidence type="ECO:0000256" key="3">
    <source>
        <dbReference type="ARBA" id="ARBA00021406"/>
    </source>
</evidence>
<keyword evidence="5" id="KW-0493">Microtubule</keyword>
<dbReference type="GO" id="GO:0060271">
    <property type="term" value="P:cilium assembly"/>
    <property type="evidence" value="ECO:0007669"/>
    <property type="project" value="TreeGrafter"/>
</dbReference>
<keyword evidence="12" id="KW-1185">Reference proteome</keyword>
<evidence type="ECO:0000313" key="11">
    <source>
        <dbReference type="Ensembl" id="ENSATEP00000036295.3"/>
    </source>
</evidence>
<feature type="coiled-coil region" evidence="9">
    <location>
        <begin position="752"/>
        <end position="814"/>
    </location>
</feature>
<feature type="compositionally biased region" description="Basic and acidic residues" evidence="10">
    <location>
        <begin position="642"/>
        <end position="651"/>
    </location>
</feature>
<feature type="region of interest" description="Disordered" evidence="10">
    <location>
        <begin position="628"/>
        <end position="662"/>
    </location>
</feature>
<evidence type="ECO:0000256" key="8">
    <source>
        <dbReference type="ARBA" id="ARBA00023212"/>
    </source>
</evidence>
<keyword evidence="6" id="KW-0970">Cilium biogenesis/degradation</keyword>
<organism evidence="11 12">
    <name type="scientific">Anabas testudineus</name>
    <name type="common">Climbing perch</name>
    <name type="synonym">Anthias testudineus</name>
    <dbReference type="NCBI Taxonomy" id="64144"/>
    <lineage>
        <taxon>Eukaryota</taxon>
        <taxon>Metazoa</taxon>
        <taxon>Chordata</taxon>
        <taxon>Craniata</taxon>
        <taxon>Vertebrata</taxon>
        <taxon>Euteleostomi</taxon>
        <taxon>Actinopterygii</taxon>
        <taxon>Neopterygii</taxon>
        <taxon>Teleostei</taxon>
        <taxon>Neoteleostei</taxon>
        <taxon>Acanthomorphata</taxon>
        <taxon>Anabantaria</taxon>
        <taxon>Anabantiformes</taxon>
        <taxon>Anabantoidei</taxon>
        <taxon>Anabantidae</taxon>
        <taxon>Anabas</taxon>
    </lineage>
</organism>
<dbReference type="GO" id="GO:0005654">
    <property type="term" value="C:nucleoplasm"/>
    <property type="evidence" value="ECO:0007669"/>
    <property type="project" value="TreeGrafter"/>
</dbReference>
<feature type="coiled-coil region" evidence="9">
    <location>
        <begin position="858"/>
        <end position="892"/>
    </location>
</feature>
<gene>
    <name evidence="11" type="primary">CEP162</name>
</gene>
<evidence type="ECO:0000256" key="7">
    <source>
        <dbReference type="ARBA" id="ARBA00023054"/>
    </source>
</evidence>
<feature type="coiled-coil region" evidence="9">
    <location>
        <begin position="684"/>
        <end position="718"/>
    </location>
</feature>
<feature type="coiled-coil region" evidence="9">
    <location>
        <begin position="227"/>
        <end position="347"/>
    </location>
</feature>
<keyword evidence="8" id="KW-0206">Cytoskeleton</keyword>
<evidence type="ECO:0000256" key="6">
    <source>
        <dbReference type="ARBA" id="ARBA00022794"/>
    </source>
</evidence>
<dbReference type="Ensembl" id="ENSATET00000036814.3">
    <property type="protein sequence ID" value="ENSATEP00000036295.3"/>
    <property type="gene ID" value="ENSATEG00000024925.3"/>
</dbReference>
<dbReference type="GO" id="GO:0034451">
    <property type="term" value="C:centriolar satellite"/>
    <property type="evidence" value="ECO:0007669"/>
    <property type="project" value="TreeGrafter"/>
</dbReference>
<reference evidence="11" key="1">
    <citation type="submission" date="2021-04" db="EMBL/GenBank/DDBJ databases">
        <authorList>
            <consortium name="Wellcome Sanger Institute Data Sharing"/>
        </authorList>
    </citation>
    <scope>NUCLEOTIDE SEQUENCE [LARGE SCALE GENOMIC DNA]</scope>
</reference>
<dbReference type="Proteomes" id="UP000265040">
    <property type="component" value="Chromosome 16"/>
</dbReference>
<dbReference type="GO" id="GO:0005814">
    <property type="term" value="C:centriole"/>
    <property type="evidence" value="ECO:0007669"/>
    <property type="project" value="UniProtKB-SubCell"/>
</dbReference>
<evidence type="ECO:0000256" key="4">
    <source>
        <dbReference type="ARBA" id="ARBA00022490"/>
    </source>
</evidence>
<feature type="coiled-coil region" evidence="9">
    <location>
        <begin position="387"/>
        <end position="445"/>
    </location>
</feature>
<evidence type="ECO:0000256" key="1">
    <source>
        <dbReference type="ARBA" id="ARBA00004114"/>
    </source>
</evidence>
<dbReference type="GO" id="GO:0005879">
    <property type="term" value="C:axonemal microtubule"/>
    <property type="evidence" value="ECO:0007669"/>
    <property type="project" value="TreeGrafter"/>
</dbReference>
<dbReference type="AlphaFoldDB" id="A0A3Q1JS86"/>
<keyword evidence="4" id="KW-0963">Cytoplasm</keyword>
<comment type="subcellular location">
    <subcellularLocation>
        <location evidence="1">Cytoplasm</location>
        <location evidence="1">Cytoskeleton</location>
        <location evidence="1">Microtubule organizing center</location>
        <location evidence="1">Centrosome</location>
        <location evidence="1">Centriole</location>
    </subcellularLocation>
</comment>
<name>A0A3Q1JS86_ANATE</name>
<evidence type="ECO:0000256" key="10">
    <source>
        <dbReference type="SAM" id="MobiDB-lite"/>
    </source>
</evidence>
<evidence type="ECO:0000256" key="9">
    <source>
        <dbReference type="SAM" id="Coils"/>
    </source>
</evidence>
<dbReference type="PANTHER" id="PTHR34031:SF1">
    <property type="entry name" value="CENTROSOMAL PROTEIN OF 162 KDA"/>
    <property type="match status" value="1"/>
</dbReference>
<dbReference type="PANTHER" id="PTHR34031">
    <property type="entry name" value="CENTROSOMAL PROTEIN OF 162 KDA"/>
    <property type="match status" value="1"/>
</dbReference>
<proteinExistence type="inferred from homology"/>
<evidence type="ECO:0000256" key="2">
    <source>
        <dbReference type="ARBA" id="ARBA00009485"/>
    </source>
</evidence>
<dbReference type="InterPro" id="IPR038774">
    <property type="entry name" value="CEP162-like"/>
</dbReference>
<comment type="similarity">
    <text evidence="2">Belongs to the CEP162 family.</text>
</comment>
<keyword evidence="7 9" id="KW-0175">Coiled coil</keyword>
<reference evidence="11" key="3">
    <citation type="submission" date="2025-09" db="UniProtKB">
        <authorList>
            <consortium name="Ensembl"/>
        </authorList>
    </citation>
    <scope>IDENTIFICATION</scope>
</reference>
<accession>A0A3Q1JS86</accession>
<sequence length="917" mass="104964">LLRKSLEEGDEYLEGTGLEKEGLNTVDLSRDNAETEDLVMAPAVKRMSVGLDTLEEEEEKARFFAQLEAGSSSIIDYSKLNRELDSTSSTIGTNLSSLCLVTPDYAVVLVCFSNCLKVTVLQATALELVCLCLYLELPTAEELMKPIRPEKDHIRGFTLQPVRLEQPNQIISLILLSEQHDLKVRPTVVHTFSSSFFPFTLQLRSAEEESQKKRLAQVTDSTTEEKFQQIDKEIKEQEMLIKGYQQENEKLYLQLKGQQAKGKANEEAMFNENQRLLTELASAREQLNKTSRPVGNVCLMDHTQRITDLLRNEAKLSDHIRTLKQEKQALEVDLQLMKKERDLAKAQVTSTSGDKTFEMRLLEDKHKEEVSALRKKLQWFAENQELLDKDAGRLKAATAEIHRLKEQVRLCSHSLFTLQRKGKDKSVDTKRMRDLERQVRELEQILRHRNPNSLPALIYAAASAGSQENAGAPTASPPGRVTALLERRIQRLEAELESHDEEAKHSLRAMEQQFHRIKLRYEQRISELELELQQKQQVDVTTAETEPRVSRVQSLEEELQLLKETYQQKEKGLCDQIEALQQQLKHKVCTGGRQAEAAFGVRIERLNQELTAKTRTIQELSRTVARLQKERTSVPPVPSPRPETRSAETRRQPCPTKTCGGEETFPAAQYEKTYQPTVFAGSHISEVLQENETLRQRLELLQVQNEQEREALKAEAAREHSAEQISSMKEEQLRVLDHLRATYALEHSSSKVAELTNELNTQKIMVKHLQEQLTELQGAKDALAISRTREDALQKQLTKLLMELKEAKEAQSSEVKLLCSLERKLLNMEFRHQHREKELQQVISGSWQTPEANQQSEVERWRRLAQDKSKELEAFRLELDSILDILRHLQKQGVVFPAPDHQQVPRGAQTLIGVSGR</sequence>
<dbReference type="GeneTree" id="ENSGT00390000009631"/>
<evidence type="ECO:0000313" key="12">
    <source>
        <dbReference type="Proteomes" id="UP000265040"/>
    </source>
</evidence>